<sequence length="335" mass="37554">MGWIITRCDIGRGAISTLKAVQQHQQSFSSSSSRRASGKRKTHYETLGIARTSTVQEINSAFFELSKVHHPDSASRERDASLFHGICEARGALLDPQSRKVYDAQLSAPEIPPDFANSRATETKMARERHELLEKLRRAEKHPKPSTSRPASRPSGQTVYSRDSGSKPRQPPAFQGSSGNAPGTSHPPKKKSAPTFDPSYFTKRSPAPPKPPIDVQPPVYKRPRIPPLFVPGVPPSRMDLLMYEKMQEHKPLSRKMFPRGNDPLDGLGWWEKGDGGLPRAMMREGISPEDGSKILNEAFRLMGLMIHPHPPERLERSPPETESFFLRLFKKIEID</sequence>
<dbReference type="InterPro" id="IPR052763">
    <property type="entry name" value="DnaJ_C4"/>
</dbReference>
<dbReference type="PROSITE" id="PS50076">
    <property type="entry name" value="DNAJ_2"/>
    <property type="match status" value="1"/>
</dbReference>
<dbReference type="PANTHER" id="PTHR44825:SF1">
    <property type="entry name" value="DNAJ HOMOLOG SUBFAMILY C MEMBER 4"/>
    <property type="match status" value="1"/>
</dbReference>
<reference evidence="3 4" key="1">
    <citation type="journal article" date="2016" name="Mol. Biol. Evol.">
        <title>Comparative Genomics of Early-Diverging Mushroom-Forming Fungi Provides Insights into the Origins of Lignocellulose Decay Capabilities.</title>
        <authorList>
            <person name="Nagy L.G."/>
            <person name="Riley R."/>
            <person name="Tritt A."/>
            <person name="Adam C."/>
            <person name="Daum C."/>
            <person name="Floudas D."/>
            <person name="Sun H."/>
            <person name="Yadav J.S."/>
            <person name="Pangilinan J."/>
            <person name="Larsson K.H."/>
            <person name="Matsuura K."/>
            <person name="Barry K."/>
            <person name="Labutti K."/>
            <person name="Kuo R."/>
            <person name="Ohm R.A."/>
            <person name="Bhattacharya S.S."/>
            <person name="Shirouzu T."/>
            <person name="Yoshinaga Y."/>
            <person name="Martin F.M."/>
            <person name="Grigoriev I.V."/>
            <person name="Hibbett D.S."/>
        </authorList>
    </citation>
    <scope>NUCLEOTIDE SEQUENCE [LARGE SCALE GENOMIC DNA]</scope>
    <source>
        <strain evidence="3 4">CBS 109695</strain>
    </source>
</reference>
<dbReference type="PANTHER" id="PTHR44825">
    <property type="match status" value="1"/>
</dbReference>
<protein>
    <submittedName>
        <fullName evidence="3">DnaJ-domain-containing protein</fullName>
    </submittedName>
</protein>
<feature type="region of interest" description="Disordered" evidence="1">
    <location>
        <begin position="136"/>
        <end position="219"/>
    </location>
</feature>
<dbReference type="AlphaFoldDB" id="A0A166LZ74"/>
<name>A0A166LZ74_9AGAM</name>
<evidence type="ECO:0000313" key="4">
    <source>
        <dbReference type="Proteomes" id="UP000076532"/>
    </source>
</evidence>
<keyword evidence="4" id="KW-1185">Reference proteome</keyword>
<accession>A0A166LZ74</accession>
<dbReference type="EMBL" id="KV417532">
    <property type="protein sequence ID" value="KZP23475.1"/>
    <property type="molecule type" value="Genomic_DNA"/>
</dbReference>
<dbReference type="Pfam" id="PF00226">
    <property type="entry name" value="DnaJ"/>
    <property type="match status" value="1"/>
</dbReference>
<feature type="compositionally biased region" description="Pro residues" evidence="1">
    <location>
        <begin position="206"/>
        <end position="215"/>
    </location>
</feature>
<dbReference type="OrthoDB" id="445556at2759"/>
<dbReference type="Gene3D" id="1.10.287.110">
    <property type="entry name" value="DnaJ domain"/>
    <property type="match status" value="1"/>
</dbReference>
<feature type="domain" description="J" evidence="2">
    <location>
        <begin position="42"/>
        <end position="106"/>
    </location>
</feature>
<dbReference type="STRING" id="436010.A0A166LZ74"/>
<gene>
    <name evidence="3" type="ORF">FIBSPDRAFT_1042915</name>
</gene>
<dbReference type="Proteomes" id="UP000076532">
    <property type="component" value="Unassembled WGS sequence"/>
</dbReference>
<evidence type="ECO:0000259" key="2">
    <source>
        <dbReference type="PROSITE" id="PS50076"/>
    </source>
</evidence>
<dbReference type="SMART" id="SM00271">
    <property type="entry name" value="DnaJ"/>
    <property type="match status" value="1"/>
</dbReference>
<evidence type="ECO:0000313" key="3">
    <source>
        <dbReference type="EMBL" id="KZP23475.1"/>
    </source>
</evidence>
<proteinExistence type="predicted"/>
<dbReference type="CDD" id="cd06257">
    <property type="entry name" value="DnaJ"/>
    <property type="match status" value="1"/>
</dbReference>
<dbReference type="InterPro" id="IPR036869">
    <property type="entry name" value="J_dom_sf"/>
</dbReference>
<dbReference type="InterPro" id="IPR001623">
    <property type="entry name" value="DnaJ_domain"/>
</dbReference>
<organism evidence="3 4">
    <name type="scientific">Athelia psychrophila</name>
    <dbReference type="NCBI Taxonomy" id="1759441"/>
    <lineage>
        <taxon>Eukaryota</taxon>
        <taxon>Fungi</taxon>
        <taxon>Dikarya</taxon>
        <taxon>Basidiomycota</taxon>
        <taxon>Agaricomycotina</taxon>
        <taxon>Agaricomycetes</taxon>
        <taxon>Agaricomycetidae</taxon>
        <taxon>Atheliales</taxon>
        <taxon>Atheliaceae</taxon>
        <taxon>Athelia</taxon>
    </lineage>
</organism>
<dbReference type="SUPFAM" id="SSF46565">
    <property type="entry name" value="Chaperone J-domain"/>
    <property type="match status" value="1"/>
</dbReference>
<feature type="compositionally biased region" description="Polar residues" evidence="1">
    <location>
        <begin position="145"/>
        <end position="163"/>
    </location>
</feature>
<evidence type="ECO:0000256" key="1">
    <source>
        <dbReference type="SAM" id="MobiDB-lite"/>
    </source>
</evidence>